<comment type="caution">
    <text evidence="3">The sequence shown here is derived from an EMBL/GenBank/DDBJ whole genome shotgun (WGS) entry which is preliminary data.</text>
</comment>
<accession>A0A921NP65</accession>
<dbReference type="Proteomes" id="UP000698242">
    <property type="component" value="Unassembled WGS sequence"/>
</dbReference>
<dbReference type="GO" id="GO:0046872">
    <property type="term" value="F:metal ion binding"/>
    <property type="evidence" value="ECO:0007669"/>
    <property type="project" value="UniProtKB-KW"/>
</dbReference>
<proteinExistence type="predicted"/>
<name>A0A921NP65_9RHOB</name>
<gene>
    <name evidence="3" type="ORF">PMES_01842</name>
</gene>
<dbReference type="RefSeq" id="WP_159965407.1">
    <property type="nucleotide sequence ID" value="NZ_APKE01000022.1"/>
</dbReference>
<evidence type="ECO:0000259" key="2">
    <source>
        <dbReference type="PROSITE" id="PS50846"/>
    </source>
</evidence>
<dbReference type="OrthoDB" id="9801832at2"/>
<dbReference type="PROSITE" id="PS01047">
    <property type="entry name" value="HMA_1"/>
    <property type="match status" value="1"/>
</dbReference>
<reference evidence="3" key="1">
    <citation type="submission" date="2013-03" db="EMBL/GenBank/DDBJ databases">
        <title>Genome Sequence of the Profundibacterium mesophilum strain KAUST100406-0324T from Red Sea, a novel genus in the family Rhodobacteraceae.</title>
        <authorList>
            <person name="Essack M."/>
            <person name="Alam I."/>
            <person name="Lafi F."/>
            <person name="Alawi W."/>
            <person name="Kamanu F."/>
            <person name="Al-Suwailem A."/>
            <person name="Lee O.O."/>
            <person name="Xu Y."/>
            <person name="Bajic V."/>
            <person name="Qian P.-Y."/>
            <person name="Archer J."/>
        </authorList>
    </citation>
    <scope>NUCLEOTIDE SEQUENCE</scope>
    <source>
        <strain evidence="3">KAUST100406-0324</strain>
    </source>
</reference>
<evidence type="ECO:0000313" key="4">
    <source>
        <dbReference type="Proteomes" id="UP000698242"/>
    </source>
</evidence>
<dbReference type="PROSITE" id="PS50846">
    <property type="entry name" value="HMA_2"/>
    <property type="match status" value="1"/>
</dbReference>
<organism evidence="3 4">
    <name type="scientific">Profundibacterium mesophilum KAUST100406-0324</name>
    <dbReference type="NCBI Taxonomy" id="1037889"/>
    <lineage>
        <taxon>Bacteria</taxon>
        <taxon>Pseudomonadati</taxon>
        <taxon>Pseudomonadota</taxon>
        <taxon>Alphaproteobacteria</taxon>
        <taxon>Rhodobacterales</taxon>
        <taxon>Roseobacteraceae</taxon>
        <taxon>Profundibacterium</taxon>
    </lineage>
</organism>
<feature type="domain" description="HMA" evidence="2">
    <location>
        <begin position="1"/>
        <end position="63"/>
    </location>
</feature>
<dbReference type="InterPro" id="IPR036163">
    <property type="entry name" value="HMA_dom_sf"/>
</dbReference>
<dbReference type="Gene3D" id="3.30.70.100">
    <property type="match status" value="1"/>
</dbReference>
<protein>
    <submittedName>
        <fullName evidence="3">Heavy metal binding protein</fullName>
    </submittedName>
</protein>
<dbReference type="Pfam" id="PF00403">
    <property type="entry name" value="HMA"/>
    <property type="match status" value="1"/>
</dbReference>
<dbReference type="InterPro" id="IPR017969">
    <property type="entry name" value="Heavy-metal-associated_CS"/>
</dbReference>
<dbReference type="InterPro" id="IPR006121">
    <property type="entry name" value="HMA_dom"/>
</dbReference>
<keyword evidence="4" id="KW-1185">Reference proteome</keyword>
<evidence type="ECO:0000256" key="1">
    <source>
        <dbReference type="ARBA" id="ARBA00022723"/>
    </source>
</evidence>
<dbReference type="AlphaFoldDB" id="A0A921NP65"/>
<dbReference type="SUPFAM" id="SSF55008">
    <property type="entry name" value="HMA, heavy metal-associated domain"/>
    <property type="match status" value="1"/>
</dbReference>
<dbReference type="CDD" id="cd00371">
    <property type="entry name" value="HMA"/>
    <property type="match status" value="1"/>
</dbReference>
<dbReference type="EMBL" id="APKE01000022">
    <property type="protein sequence ID" value="KAF0675756.1"/>
    <property type="molecule type" value="Genomic_DNA"/>
</dbReference>
<keyword evidence="1" id="KW-0479">Metal-binding</keyword>
<sequence length="66" mass="7020">MTRYQIPGMSCGHCKAAVERAVASVDPTAEVSVDLRERHADVASDAAPARMIEAFKSEGYEAVVAP</sequence>
<evidence type="ECO:0000313" key="3">
    <source>
        <dbReference type="EMBL" id="KAF0675756.1"/>
    </source>
</evidence>